<evidence type="ECO:0000313" key="1">
    <source>
        <dbReference type="EMBL" id="KYD20538.1"/>
    </source>
</evidence>
<dbReference type="STRING" id="301148.B4135_1839"/>
<dbReference type="Proteomes" id="UP000075683">
    <property type="component" value="Unassembled WGS sequence"/>
</dbReference>
<evidence type="ECO:0000313" key="2">
    <source>
        <dbReference type="Proteomes" id="UP000075683"/>
    </source>
</evidence>
<sequence>MTNKSSIEKAIFLERMIDPLRFSRKSNIYLFDICLLIACII</sequence>
<organism evidence="1 2">
    <name type="scientific">Caldibacillus debilis</name>
    <dbReference type="NCBI Taxonomy" id="301148"/>
    <lineage>
        <taxon>Bacteria</taxon>
        <taxon>Bacillati</taxon>
        <taxon>Bacillota</taxon>
        <taxon>Bacilli</taxon>
        <taxon>Bacillales</taxon>
        <taxon>Bacillaceae</taxon>
        <taxon>Caldibacillus</taxon>
    </lineage>
</organism>
<comment type="caution">
    <text evidence="1">The sequence shown here is derived from an EMBL/GenBank/DDBJ whole genome shotgun (WGS) entry which is preliminary data.</text>
</comment>
<proteinExistence type="predicted"/>
<dbReference type="EMBL" id="LQYT01000034">
    <property type="protein sequence ID" value="KYD20538.1"/>
    <property type="molecule type" value="Genomic_DNA"/>
</dbReference>
<name>A0A150M7N8_9BACI</name>
<protein>
    <submittedName>
        <fullName evidence="1">Uncharacterized protein</fullName>
    </submittedName>
</protein>
<gene>
    <name evidence="1" type="ORF">B4135_1839</name>
</gene>
<accession>A0A150M7N8</accession>
<dbReference type="AlphaFoldDB" id="A0A150M7N8"/>
<reference evidence="1 2" key="1">
    <citation type="submission" date="2016-01" db="EMBL/GenBank/DDBJ databases">
        <title>Draft Genome Sequences of Seven Thermophilic Sporeformers Isolated from Foods.</title>
        <authorList>
            <person name="Berendsen E.M."/>
            <person name="Wells-Bennik M.H."/>
            <person name="Krawcyk A.O."/>
            <person name="De Jong A."/>
            <person name="Holsappel S."/>
            <person name="Eijlander R.T."/>
            <person name="Kuipers O.P."/>
        </authorList>
    </citation>
    <scope>NUCLEOTIDE SEQUENCE [LARGE SCALE GENOMIC DNA]</scope>
    <source>
        <strain evidence="1 2">B4135</strain>
    </source>
</reference>